<dbReference type="Gene3D" id="1.10.10.10">
    <property type="entry name" value="Winged helix-like DNA-binding domain superfamily/Winged helix DNA-binding domain"/>
    <property type="match status" value="1"/>
</dbReference>
<dbReference type="InterPro" id="IPR005119">
    <property type="entry name" value="LysR_subst-bd"/>
</dbReference>
<evidence type="ECO:0000313" key="6">
    <source>
        <dbReference type="EMBL" id="QAZ66430.1"/>
    </source>
</evidence>
<proteinExistence type="inferred from homology"/>
<dbReference type="InterPro" id="IPR000847">
    <property type="entry name" value="LysR_HTH_N"/>
</dbReference>
<name>A0A4P6HKL8_9BACT</name>
<evidence type="ECO:0000259" key="5">
    <source>
        <dbReference type="PROSITE" id="PS50931"/>
    </source>
</evidence>
<dbReference type="Pfam" id="PF00126">
    <property type="entry name" value="HTH_1"/>
    <property type="match status" value="1"/>
</dbReference>
<dbReference type="PANTHER" id="PTHR30537">
    <property type="entry name" value="HTH-TYPE TRANSCRIPTIONAL REGULATOR"/>
    <property type="match status" value="1"/>
</dbReference>
<dbReference type="InterPro" id="IPR058163">
    <property type="entry name" value="LysR-type_TF_proteobact-type"/>
</dbReference>
<dbReference type="GO" id="GO:0043565">
    <property type="term" value="F:sequence-specific DNA binding"/>
    <property type="evidence" value="ECO:0007669"/>
    <property type="project" value="TreeGrafter"/>
</dbReference>
<dbReference type="PANTHER" id="PTHR30537:SF31">
    <property type="entry name" value="TRANSCRIPTIONAL REGULATOR, LYSR FAMILY"/>
    <property type="match status" value="1"/>
</dbReference>
<comment type="similarity">
    <text evidence="1">Belongs to the LysR transcriptional regulatory family.</text>
</comment>
<dbReference type="KEGG" id="dcb:C3Y92_03910"/>
<dbReference type="GO" id="GO:0006351">
    <property type="term" value="P:DNA-templated transcription"/>
    <property type="evidence" value="ECO:0007669"/>
    <property type="project" value="TreeGrafter"/>
</dbReference>
<dbReference type="EMBL" id="CP026538">
    <property type="protein sequence ID" value="QAZ66430.1"/>
    <property type="molecule type" value="Genomic_DNA"/>
</dbReference>
<sequence length="311" mass="34310">MDYNDLFYFTIIVEEQGFSAAERRLGVSKSTLSRRIAALEQQVGVPLLHRNSRRLALTRAGTQFFEHCKSIERDIREAVSSLAALREKPSGHVRVSGRTLIAQYYLSVTLAKFIAAHPQVRVELLATDSDLHPVDAQIDVAVTTRPMDALPQDVVVRRLVEDVYSLVASPAYIERCGQPRTPEELGRFQTIGEGGDAAGRPQVWELSCGDGLDRLARHEPAFLCNDLRARYHAAVHGAGIALLPSGFLRDAFHFGWLQPVLPDWRGPAETVYAIFPSSKGMLPSVRALIDYLGDNLPAVMGLCRTLPGRAA</sequence>
<dbReference type="InterPro" id="IPR036388">
    <property type="entry name" value="WH-like_DNA-bd_sf"/>
</dbReference>
<evidence type="ECO:0000313" key="7">
    <source>
        <dbReference type="Proteomes" id="UP000293296"/>
    </source>
</evidence>
<evidence type="ECO:0000256" key="2">
    <source>
        <dbReference type="ARBA" id="ARBA00023015"/>
    </source>
</evidence>
<dbReference type="AlphaFoldDB" id="A0A4P6HKL8"/>
<accession>A0A4P6HKL8</accession>
<dbReference type="InterPro" id="IPR036390">
    <property type="entry name" value="WH_DNA-bd_sf"/>
</dbReference>
<dbReference type="RefSeq" id="WP_129349690.1">
    <property type="nucleotide sequence ID" value="NZ_CP026538.1"/>
</dbReference>
<dbReference type="PROSITE" id="PS50931">
    <property type="entry name" value="HTH_LYSR"/>
    <property type="match status" value="1"/>
</dbReference>
<dbReference type="GO" id="GO:0003700">
    <property type="term" value="F:DNA-binding transcription factor activity"/>
    <property type="evidence" value="ECO:0007669"/>
    <property type="project" value="InterPro"/>
</dbReference>
<evidence type="ECO:0000256" key="3">
    <source>
        <dbReference type="ARBA" id="ARBA00023125"/>
    </source>
</evidence>
<dbReference type="SUPFAM" id="SSF46785">
    <property type="entry name" value="Winged helix' DNA-binding domain"/>
    <property type="match status" value="1"/>
</dbReference>
<dbReference type="OrthoDB" id="5504838at2"/>
<gene>
    <name evidence="6" type="ORF">C3Y92_03910</name>
</gene>
<dbReference type="Gene3D" id="3.40.190.290">
    <property type="match status" value="1"/>
</dbReference>
<keyword evidence="4" id="KW-0804">Transcription</keyword>
<organism evidence="6 7">
    <name type="scientific">Solidesulfovibrio carbinolicus</name>
    <dbReference type="NCBI Taxonomy" id="296842"/>
    <lineage>
        <taxon>Bacteria</taxon>
        <taxon>Pseudomonadati</taxon>
        <taxon>Thermodesulfobacteriota</taxon>
        <taxon>Desulfovibrionia</taxon>
        <taxon>Desulfovibrionales</taxon>
        <taxon>Desulfovibrionaceae</taxon>
        <taxon>Solidesulfovibrio</taxon>
    </lineage>
</organism>
<evidence type="ECO:0000256" key="1">
    <source>
        <dbReference type="ARBA" id="ARBA00009437"/>
    </source>
</evidence>
<keyword evidence="7" id="KW-1185">Reference proteome</keyword>
<dbReference type="FunFam" id="1.10.10.10:FF:000001">
    <property type="entry name" value="LysR family transcriptional regulator"/>
    <property type="match status" value="1"/>
</dbReference>
<reference evidence="6 7" key="1">
    <citation type="submission" date="2018-02" db="EMBL/GenBank/DDBJ databases">
        <title>Genome sequence of Desulfovibrio carbinolicus DSM 3852.</title>
        <authorList>
            <person name="Wilbanks E."/>
            <person name="Skennerton C.T."/>
            <person name="Orphan V.J."/>
        </authorList>
    </citation>
    <scope>NUCLEOTIDE SEQUENCE [LARGE SCALE GENOMIC DNA]</scope>
    <source>
        <strain evidence="6 7">DSM 3852</strain>
    </source>
</reference>
<keyword evidence="3" id="KW-0238">DNA-binding</keyword>
<evidence type="ECO:0000256" key="4">
    <source>
        <dbReference type="ARBA" id="ARBA00023163"/>
    </source>
</evidence>
<feature type="domain" description="HTH lysR-type" evidence="5">
    <location>
        <begin position="1"/>
        <end position="58"/>
    </location>
</feature>
<keyword evidence="2" id="KW-0805">Transcription regulation</keyword>
<dbReference type="Pfam" id="PF03466">
    <property type="entry name" value="LysR_substrate"/>
    <property type="match status" value="1"/>
</dbReference>
<dbReference type="SUPFAM" id="SSF53850">
    <property type="entry name" value="Periplasmic binding protein-like II"/>
    <property type="match status" value="1"/>
</dbReference>
<dbReference type="Proteomes" id="UP000293296">
    <property type="component" value="Chromosome"/>
</dbReference>
<protein>
    <submittedName>
        <fullName evidence="6">LysR family transcriptional regulator</fullName>
    </submittedName>
</protein>